<gene>
    <name evidence="4" type="ORF">AAAT05_04055</name>
</gene>
<feature type="chain" id="PRO_5046749769" evidence="3">
    <location>
        <begin position="33"/>
        <end position="609"/>
    </location>
</feature>
<feature type="compositionally biased region" description="Pro residues" evidence="1">
    <location>
        <begin position="552"/>
        <end position="561"/>
    </location>
</feature>
<dbReference type="RefSeq" id="WP_349182033.1">
    <property type="nucleotide sequence ID" value="NZ_JBBNGS010000005.1"/>
</dbReference>
<keyword evidence="2" id="KW-1133">Transmembrane helix</keyword>
<feature type="transmembrane region" description="Helical" evidence="2">
    <location>
        <begin position="585"/>
        <end position="605"/>
    </location>
</feature>
<dbReference type="EMBL" id="JBBNGS010000005">
    <property type="protein sequence ID" value="MEQ2637512.1"/>
    <property type="molecule type" value="Genomic_DNA"/>
</dbReference>
<reference evidence="4 5" key="1">
    <citation type="submission" date="2024-04" db="EMBL/GenBank/DDBJ databases">
        <title>Human intestinal bacterial collection.</title>
        <authorList>
            <person name="Pauvert C."/>
            <person name="Hitch T.C.A."/>
            <person name="Clavel T."/>
        </authorList>
    </citation>
    <scope>NUCLEOTIDE SEQUENCE [LARGE SCALE GENOMIC DNA]</scope>
    <source>
        <strain evidence="4 5">CLA-AA-H197</strain>
    </source>
</reference>
<keyword evidence="2" id="KW-0472">Membrane</keyword>
<keyword evidence="3" id="KW-0732">Signal</keyword>
<evidence type="ECO:0000313" key="4">
    <source>
        <dbReference type="EMBL" id="MEQ2637512.1"/>
    </source>
</evidence>
<feature type="compositionally biased region" description="Low complexity" evidence="1">
    <location>
        <begin position="562"/>
        <end position="580"/>
    </location>
</feature>
<evidence type="ECO:0000313" key="5">
    <source>
        <dbReference type="Proteomes" id="UP001478817"/>
    </source>
</evidence>
<name>A0ABV1IF47_9ACTN</name>
<organism evidence="4 5">
    <name type="scientific">Paratractidigestivibacter faecalis</name>
    <dbReference type="NCBI Taxonomy" id="2292441"/>
    <lineage>
        <taxon>Bacteria</taxon>
        <taxon>Bacillati</taxon>
        <taxon>Actinomycetota</taxon>
        <taxon>Coriobacteriia</taxon>
        <taxon>Coriobacteriales</taxon>
        <taxon>Atopobiaceae</taxon>
        <taxon>Paratractidigestivibacter</taxon>
    </lineage>
</organism>
<dbReference type="SUPFAM" id="SSF51126">
    <property type="entry name" value="Pectin lyase-like"/>
    <property type="match status" value="1"/>
</dbReference>
<evidence type="ECO:0000256" key="1">
    <source>
        <dbReference type="SAM" id="MobiDB-lite"/>
    </source>
</evidence>
<dbReference type="InterPro" id="IPR042229">
    <property type="entry name" value="Listeria/Bacterioides_rpt_sf"/>
</dbReference>
<proteinExistence type="predicted"/>
<evidence type="ECO:0000256" key="2">
    <source>
        <dbReference type="SAM" id="Phobius"/>
    </source>
</evidence>
<dbReference type="InterPro" id="IPR011050">
    <property type="entry name" value="Pectin_lyase_fold/virulence"/>
</dbReference>
<comment type="caution">
    <text evidence="4">The sequence shown here is derived from an EMBL/GenBank/DDBJ whole genome shotgun (WGS) entry which is preliminary data.</text>
</comment>
<dbReference type="Gene3D" id="2.60.40.4270">
    <property type="entry name" value="Listeria-Bacteroides repeat domain"/>
    <property type="match status" value="1"/>
</dbReference>
<protein>
    <submittedName>
        <fullName evidence="4">InlB B-repeat-containing protein</fullName>
    </submittedName>
</protein>
<keyword evidence="5" id="KW-1185">Reference proteome</keyword>
<sequence>MRSRSRRLAGWLGVLLTALVLAIAQAPAAALAEGGVAKVGDAEYATFDEAFAAATDGQTVTLLADATTKGLDVRKDVTVDGAGHSLAFVEKGIALWGKSLTLKNVAATMTGIGSTPYTAEWGWMTICASKNASITLDNAKLSMDGTGTGNNTHAIYLTGNNKLNLQNGSVLTVKNYKQDALEWDGGDGGYNLNVTGGSKLVSDHNRSGLTGTFYATVDASTVEVINSTGNGSNGSHFDIRNGSSVTFSGNADHGLSAGNLSISNSTVTAENNGRNGIIFTGKGAFKAATVTVSGTKGKSYWNAGIRLFKANAALTVDAASKVSITDNQVTGLFLDGGASATFADGAKLSITGNDASQANCSIKKDLAQCGGGIVVREGASLTLGSGAQINNNRALLAGDDVYVEKGGAVVLPVANAGVSLTAFDGCNHAIDSWYDDSANTRWCADAASKNHVAPVAPGEQKANEAAVAIKAAHGLTLDYAYVGEAPAEAQLPAPMTGLVNTVGVNARVQQPVDGWTFDGWYVDEACTTKWVDGTVLDASMTLYGKWTKDPEPAPAPEPQEPTKPSSTTTTTVTKTTKKVPATGDVTSQAFAVLAVAGIAAAAVAIKVRK</sequence>
<accession>A0ABV1IF47</accession>
<evidence type="ECO:0000256" key="3">
    <source>
        <dbReference type="SAM" id="SignalP"/>
    </source>
</evidence>
<feature type="region of interest" description="Disordered" evidence="1">
    <location>
        <begin position="547"/>
        <end position="580"/>
    </location>
</feature>
<dbReference type="Proteomes" id="UP001478817">
    <property type="component" value="Unassembled WGS sequence"/>
</dbReference>
<feature type="signal peptide" evidence="3">
    <location>
        <begin position="1"/>
        <end position="32"/>
    </location>
</feature>
<keyword evidence="2" id="KW-0812">Transmembrane</keyword>